<protein>
    <submittedName>
        <fullName evidence="6">OmpA family protein</fullName>
    </submittedName>
</protein>
<dbReference type="PANTHER" id="PTHR30329">
    <property type="entry name" value="STATOR ELEMENT OF FLAGELLAR MOTOR COMPLEX"/>
    <property type="match status" value="1"/>
</dbReference>
<accession>A0A8S4C2D4</accession>
<feature type="domain" description="OmpA-like" evidence="5">
    <location>
        <begin position="37"/>
        <end position="152"/>
    </location>
</feature>
<dbReference type="PRINTS" id="PR01021">
    <property type="entry name" value="OMPADOMAIN"/>
</dbReference>
<dbReference type="GO" id="GO:0016020">
    <property type="term" value="C:membrane"/>
    <property type="evidence" value="ECO:0007669"/>
    <property type="project" value="InterPro"/>
</dbReference>
<dbReference type="InterPro" id="IPR006690">
    <property type="entry name" value="OMPA-like_CS"/>
</dbReference>
<dbReference type="EMBL" id="CAJVAF010000315">
    <property type="protein sequence ID" value="CAG7596262.1"/>
    <property type="molecule type" value="Genomic_DNA"/>
</dbReference>
<dbReference type="InterPro" id="IPR006665">
    <property type="entry name" value="OmpA-like"/>
</dbReference>
<keyword evidence="3" id="KW-0998">Cell outer membrane</keyword>
<dbReference type="Proteomes" id="UP000837675">
    <property type="component" value="Unassembled WGS sequence"/>
</dbReference>
<dbReference type="Pfam" id="PF00691">
    <property type="entry name" value="OmpA"/>
    <property type="match status" value="1"/>
</dbReference>
<dbReference type="CDD" id="cd07185">
    <property type="entry name" value="OmpA_C-like"/>
    <property type="match status" value="1"/>
</dbReference>
<dbReference type="InterPro" id="IPR006664">
    <property type="entry name" value="OMP_bac"/>
</dbReference>
<dbReference type="PROSITE" id="PS51123">
    <property type="entry name" value="OMPA_2"/>
    <property type="match status" value="1"/>
</dbReference>
<dbReference type="PROSITE" id="PS51257">
    <property type="entry name" value="PROKAR_LIPOPROTEIN"/>
    <property type="match status" value="1"/>
</dbReference>
<reference evidence="6" key="1">
    <citation type="submission" date="2021-06" db="EMBL/GenBank/DDBJ databases">
        <authorList>
            <person name="Nardi T."/>
            <person name="Nardi T."/>
        </authorList>
    </citation>
    <scope>NUCLEOTIDE SEQUENCE</scope>
</reference>
<dbReference type="SUPFAM" id="SSF103088">
    <property type="entry name" value="OmpA-like"/>
    <property type="match status" value="1"/>
</dbReference>
<organism evidence="6 7">
    <name type="scientific">Hyalomma marginatum</name>
    <dbReference type="NCBI Taxonomy" id="34627"/>
    <lineage>
        <taxon>Eukaryota</taxon>
        <taxon>Metazoa</taxon>
        <taxon>Ecdysozoa</taxon>
        <taxon>Arthropoda</taxon>
        <taxon>Chelicerata</taxon>
        <taxon>Arachnida</taxon>
        <taxon>Acari</taxon>
        <taxon>Parasitiformes</taxon>
        <taxon>Ixodida</taxon>
        <taxon>Ixodoidea</taxon>
        <taxon>Ixodidae</taxon>
        <taxon>Hyalomminae</taxon>
        <taxon>Hyalomma</taxon>
    </lineage>
</organism>
<keyword evidence="7" id="KW-1185">Reference proteome</keyword>
<dbReference type="InterPro" id="IPR050330">
    <property type="entry name" value="Bact_OuterMem_StrucFunc"/>
</dbReference>
<gene>
    <name evidence="6" type="ORF">MHYMCMPASI_00864</name>
</gene>
<dbReference type="PROSITE" id="PS01068">
    <property type="entry name" value="OMPA_1"/>
    <property type="match status" value="1"/>
</dbReference>
<keyword evidence="4" id="KW-0732">Signal</keyword>
<keyword evidence="2" id="KW-0472">Membrane</keyword>
<dbReference type="Gene3D" id="3.30.1330.60">
    <property type="entry name" value="OmpA-like domain"/>
    <property type="match status" value="1"/>
</dbReference>
<sequence length="152" mass="16434">MKKTILTVCALAMLTACAQSGADSKALSSTKASKALIEELTQKVGDKVYFAFDNSSLSEEAKAILAKQAELMQKYRTATFMIEGHADQRGTAEYNIGLGERRANAVKSFLTSKGGVSPSRLTVISYGKERLADDRTTEDAYAKNRRAVTVAN</sequence>
<comment type="subcellular location">
    <subcellularLocation>
        <location evidence="1">Cell outer membrane</location>
    </subcellularLocation>
</comment>
<evidence type="ECO:0000256" key="2">
    <source>
        <dbReference type="ARBA" id="ARBA00023136"/>
    </source>
</evidence>
<dbReference type="InterPro" id="IPR036737">
    <property type="entry name" value="OmpA-like_sf"/>
</dbReference>
<evidence type="ECO:0000313" key="7">
    <source>
        <dbReference type="Proteomes" id="UP000837675"/>
    </source>
</evidence>
<comment type="caution">
    <text evidence="6">The sequence shown here is derived from an EMBL/GenBank/DDBJ whole genome shotgun (WGS) entry which is preliminary data.</text>
</comment>
<evidence type="ECO:0000256" key="4">
    <source>
        <dbReference type="SAM" id="SignalP"/>
    </source>
</evidence>
<evidence type="ECO:0000256" key="3">
    <source>
        <dbReference type="ARBA" id="ARBA00023237"/>
    </source>
</evidence>
<proteinExistence type="predicted"/>
<name>A0A8S4C2D4_9ACAR</name>
<dbReference type="AlphaFoldDB" id="A0A8S4C2D4"/>
<evidence type="ECO:0000313" key="6">
    <source>
        <dbReference type="EMBL" id="CAG7596262.1"/>
    </source>
</evidence>
<evidence type="ECO:0000256" key="1">
    <source>
        <dbReference type="ARBA" id="ARBA00004442"/>
    </source>
</evidence>
<dbReference type="PANTHER" id="PTHR30329:SF21">
    <property type="entry name" value="LIPOPROTEIN YIAD-RELATED"/>
    <property type="match status" value="1"/>
</dbReference>
<feature type="chain" id="PRO_5035923895" evidence="4">
    <location>
        <begin position="21"/>
        <end position="152"/>
    </location>
</feature>
<feature type="signal peptide" evidence="4">
    <location>
        <begin position="1"/>
        <end position="20"/>
    </location>
</feature>
<evidence type="ECO:0000259" key="5">
    <source>
        <dbReference type="PROSITE" id="PS51123"/>
    </source>
</evidence>